<keyword evidence="2" id="KW-0456">Lyase</keyword>
<dbReference type="PANTHER" id="PTHR30272">
    <property type="entry name" value="3-HYDROXYACYL-[ACYL-CARRIER-PROTEIN] DEHYDRATASE"/>
    <property type="match status" value="1"/>
</dbReference>
<dbReference type="InterPro" id="IPR029069">
    <property type="entry name" value="HotDog_dom_sf"/>
</dbReference>
<dbReference type="SUPFAM" id="SSF54637">
    <property type="entry name" value="Thioesterase/thiol ester dehydrase-isomerase"/>
    <property type="match status" value="1"/>
</dbReference>
<comment type="caution">
    <text evidence="3">The sequence shown here is derived from an EMBL/GenBank/DDBJ whole genome shotgun (WGS) entry which is preliminary data.</text>
</comment>
<dbReference type="CDD" id="cd01288">
    <property type="entry name" value="FabZ"/>
    <property type="match status" value="1"/>
</dbReference>
<dbReference type="Gene3D" id="3.10.129.10">
    <property type="entry name" value="Hotdog Thioesterase"/>
    <property type="match status" value="1"/>
</dbReference>
<dbReference type="Proteomes" id="UP000245288">
    <property type="component" value="Unassembled WGS sequence"/>
</dbReference>
<dbReference type="OrthoDB" id="9772788at2"/>
<dbReference type="Pfam" id="PF07977">
    <property type="entry name" value="FabA"/>
    <property type="match status" value="1"/>
</dbReference>
<dbReference type="PANTHER" id="PTHR30272:SF1">
    <property type="entry name" value="3-HYDROXYACYL-[ACYL-CARRIER-PROTEIN] DEHYDRATASE"/>
    <property type="match status" value="1"/>
</dbReference>
<name>A0A2V1JPN5_EUBRA</name>
<dbReference type="NCBIfam" id="NF000582">
    <property type="entry name" value="PRK00006.1"/>
    <property type="match status" value="1"/>
</dbReference>
<protein>
    <submittedName>
        <fullName evidence="3">Uncharacterized protein</fullName>
    </submittedName>
</protein>
<dbReference type="RefSeq" id="WP_109216975.1">
    <property type="nucleotide sequence ID" value="NZ_CABMEW010000027.1"/>
</dbReference>
<comment type="similarity">
    <text evidence="1">Belongs to the thioester dehydratase family. FabZ subfamily.</text>
</comment>
<dbReference type="AlphaFoldDB" id="A0A2V1JPN5"/>
<proteinExistence type="inferred from homology"/>
<dbReference type="InterPro" id="IPR013114">
    <property type="entry name" value="FabA_FabZ"/>
</dbReference>
<dbReference type="GO" id="GO:0016829">
    <property type="term" value="F:lyase activity"/>
    <property type="evidence" value="ECO:0007669"/>
    <property type="project" value="UniProtKB-KW"/>
</dbReference>
<keyword evidence="4" id="KW-1185">Reference proteome</keyword>
<dbReference type="EMBL" id="JRFU01000230">
    <property type="protein sequence ID" value="PWE85303.1"/>
    <property type="molecule type" value="Genomic_DNA"/>
</dbReference>
<sequence length="145" mass="16487">MMEKEEIKKILPHREPLLLVDRVTELQLPDRIEAEVDIQKDWQIFQGHFPEQPILPGIYIMESMAQTADILLLLSEQNRGKLPLFFQVSQMRFYHPVYPGARLYLSAQLISDAGNGMYDCRVTAKTDAGRAAVGVITLAMKAKSE</sequence>
<evidence type="ECO:0000313" key="3">
    <source>
        <dbReference type="EMBL" id="PWE85303.1"/>
    </source>
</evidence>
<accession>A0A2V1JPN5</accession>
<gene>
    <name evidence="3" type="ORF">LG34_16715</name>
</gene>
<evidence type="ECO:0000256" key="2">
    <source>
        <dbReference type="ARBA" id="ARBA00023239"/>
    </source>
</evidence>
<evidence type="ECO:0000256" key="1">
    <source>
        <dbReference type="ARBA" id="ARBA00009174"/>
    </source>
</evidence>
<organism evidence="3 4">
    <name type="scientific">Eubacterium ramulus</name>
    <dbReference type="NCBI Taxonomy" id="39490"/>
    <lineage>
        <taxon>Bacteria</taxon>
        <taxon>Bacillati</taxon>
        <taxon>Bacillota</taxon>
        <taxon>Clostridia</taxon>
        <taxon>Eubacteriales</taxon>
        <taxon>Eubacteriaceae</taxon>
        <taxon>Eubacterium</taxon>
    </lineage>
</organism>
<reference evidence="3 4" key="1">
    <citation type="submission" date="2014-09" db="EMBL/GenBank/DDBJ databases">
        <title>Butyrate-producing bacteria isolated from human gut.</title>
        <authorList>
            <person name="Zhang Q."/>
            <person name="Zhao L."/>
        </authorList>
    </citation>
    <scope>NUCLEOTIDE SEQUENCE [LARGE SCALE GENOMIC DNA]</scope>
    <source>
        <strain evidence="3 4">21</strain>
    </source>
</reference>
<evidence type="ECO:0000313" key="4">
    <source>
        <dbReference type="Proteomes" id="UP000245288"/>
    </source>
</evidence>